<dbReference type="GO" id="GO:0071555">
    <property type="term" value="P:cell wall organization"/>
    <property type="evidence" value="ECO:0007669"/>
    <property type="project" value="UniProtKB-KW"/>
</dbReference>
<feature type="transmembrane region" description="Helical" evidence="12">
    <location>
        <begin position="575"/>
        <end position="597"/>
    </location>
</feature>
<feature type="region of interest" description="Disordered" evidence="11">
    <location>
        <begin position="1"/>
        <end position="23"/>
    </location>
</feature>
<dbReference type="InterPro" id="IPR040920">
    <property type="entry name" value="Arabino_trans_N"/>
</dbReference>
<feature type="transmembrane region" description="Helical" evidence="12">
    <location>
        <begin position="253"/>
        <end position="271"/>
    </location>
</feature>
<reference evidence="17" key="1">
    <citation type="submission" date="2016-10" db="EMBL/GenBank/DDBJ databases">
        <authorList>
            <person name="Varghese N."/>
            <person name="Submissions S."/>
        </authorList>
    </citation>
    <scope>NUCLEOTIDE SEQUENCE [LARGE SCALE GENOMIC DNA]</scope>
    <source>
        <strain evidence="17">DSM 43161</strain>
    </source>
</reference>
<evidence type="ECO:0000256" key="7">
    <source>
        <dbReference type="ARBA" id="ARBA00022692"/>
    </source>
</evidence>
<feature type="transmembrane region" description="Helical" evidence="12">
    <location>
        <begin position="609"/>
        <end position="628"/>
    </location>
</feature>
<keyword evidence="10" id="KW-0961">Cell wall biogenesis/degradation</keyword>
<keyword evidence="8 12" id="KW-1133">Transmembrane helix</keyword>
<keyword evidence="9 12" id="KW-0472">Membrane</keyword>
<dbReference type="InterPro" id="IPR007680">
    <property type="entry name" value="Arabino_trans_central"/>
</dbReference>
<name>A0A1I5FE07_9ACTN</name>
<feature type="transmembrane region" description="Helical" evidence="12">
    <location>
        <begin position="364"/>
        <end position="381"/>
    </location>
</feature>
<feature type="domain" description="Arabinosyltransferas concanavalin like" evidence="15">
    <location>
        <begin position="57"/>
        <end position="201"/>
    </location>
</feature>
<dbReference type="InterPro" id="IPR032731">
    <property type="entry name" value="Arabino_trans_C"/>
</dbReference>
<keyword evidence="4" id="KW-1003">Cell membrane</keyword>
<evidence type="ECO:0000256" key="6">
    <source>
        <dbReference type="ARBA" id="ARBA00022679"/>
    </source>
</evidence>
<feature type="transmembrane region" description="Helical" evidence="12">
    <location>
        <begin position="30"/>
        <end position="50"/>
    </location>
</feature>
<evidence type="ECO:0000256" key="2">
    <source>
        <dbReference type="ARBA" id="ARBA00004651"/>
    </source>
</evidence>
<feature type="transmembrane region" description="Helical" evidence="12">
    <location>
        <begin position="551"/>
        <end position="569"/>
    </location>
</feature>
<accession>A0A1I5FE07</accession>
<gene>
    <name evidence="16" type="ORF">SAMN05660359_02132</name>
</gene>
<evidence type="ECO:0000313" key="16">
    <source>
        <dbReference type="EMBL" id="SFO21984.1"/>
    </source>
</evidence>
<evidence type="ECO:0000313" key="17">
    <source>
        <dbReference type="Proteomes" id="UP000183642"/>
    </source>
</evidence>
<feature type="transmembrane region" description="Helical" evidence="12">
    <location>
        <begin position="409"/>
        <end position="426"/>
    </location>
</feature>
<evidence type="ECO:0000256" key="12">
    <source>
        <dbReference type="SAM" id="Phobius"/>
    </source>
</evidence>
<keyword evidence="5" id="KW-0328">Glycosyltransferase</keyword>
<sequence length="1040" mass="109448">MTRSGIASRPVGTPPRPVEPPRRRPRWTRFALVAAVVAVLATVLLPVAPVEMERPVVTWPQSASAPVSTMLQLTAQTPLEIDARFSCAAARVADGTDGGVVLATISPDQPAAGLQGLLVTATDGTLDVTADDRALVSGAPINGDCLYTVTGDAAGLTVARDGVPVAQGEPGMLPAVDVLATSIDALSAGAGEQLSVELVVDDQFATSPSPLKWVLIALVVVGAVLALAFLVAEDRAAGRRRVRERRTGGRFSVVDLVVPAVMLSWVFLAPMSDDDGYYAAMARSAADEGMVGNYYQLLNQNFTPFTWFYRVLGEWQVLGDSAVVQRIPALVTGLLTWWALRWYTTRPGALPAVLERSRRGRGSLQVVLALAVLAWWLPYGMGVRPEAAVGFLATATLLAVSAGIRQRRLAPLGLAAFTAALGMVAHPTGFVALAPLLVGLPAIVGIVREGVPAAAGWLRGLAVLAPGAVAGVAAFGDGTLNDFLRGQEIFLSVQEQNDWFDEYQRWNFLFSPIAMGSYAKRAAVVLGVASLLWFAVIAAASRSRRTLSPQLVLAGQSLAAALLLLWITPSKWTHHFGALSGLGPAFLALFLTSLPVLVRTLPGRRPGPLAAVPAIGTVVVVASVSLHGPNSWAYSWLQGVPHANVPPFVSRFTLDSPLLWLAGALAVVLLVRLAGRRAGLPRRRPWLTAVPLVASVFLATTVVHLLGSFALAAVRTLDTYSPWADALTDPLAREGGAARAIDVLDVESARALTPSGGGSGDPDVFAPGSGWYPPSPPPTPVGDGPATYAWGSLDGQTDGGAVGSFTSPWFDLPADLADGEQLAVLVAGKLDGEGNRLTVEYGRSTGTGEPAVVSATELEDGAQSAIWRTQRLDAAAARDAGADLVRLVALDGTTTGPGWLAFTGPSVVPVVPLSAYTPADAPVAVAWQFSWLFPEERQLDISSGITEPMQYAVMLGTQGVAGVDDNTWQLFRGGLFAPAPRSSSMTLVGGTFRDFPAITDVQVFRVVAPYAPAAYDVETATDTRWGWQGPEEARWPYPRI</sequence>
<evidence type="ECO:0000259" key="14">
    <source>
        <dbReference type="Pfam" id="PF14896"/>
    </source>
</evidence>
<evidence type="ECO:0000256" key="3">
    <source>
        <dbReference type="ARBA" id="ARBA00008195"/>
    </source>
</evidence>
<dbReference type="Gene3D" id="2.60.120.610">
    <property type="entry name" value="arabinofuranosyltransferase like domain"/>
    <property type="match status" value="1"/>
</dbReference>
<feature type="domain" description="Arabinosyltransferase C-terminal" evidence="14">
    <location>
        <begin position="802"/>
        <end position="1032"/>
    </location>
</feature>
<dbReference type="AlphaFoldDB" id="A0A1I5FE07"/>
<dbReference type="Gene3D" id="2.60.120.940">
    <property type="entry name" value="EmbC, C-terminal domain, subdomain 2"/>
    <property type="match status" value="1"/>
</dbReference>
<evidence type="ECO:0000256" key="4">
    <source>
        <dbReference type="ARBA" id="ARBA00022475"/>
    </source>
</evidence>
<dbReference type="GO" id="GO:0052636">
    <property type="term" value="F:arabinosyltransferase activity"/>
    <property type="evidence" value="ECO:0007669"/>
    <property type="project" value="InterPro"/>
</dbReference>
<evidence type="ECO:0000256" key="8">
    <source>
        <dbReference type="ARBA" id="ARBA00022989"/>
    </source>
</evidence>
<dbReference type="InterPro" id="IPR042486">
    <property type="entry name" value="Arabino_trans_C_2"/>
</dbReference>
<dbReference type="EMBL" id="FOWE01000004">
    <property type="protein sequence ID" value="SFO21984.1"/>
    <property type="molecule type" value="Genomic_DNA"/>
</dbReference>
<dbReference type="InterPro" id="IPR027451">
    <property type="entry name" value="EmbABC_dom1"/>
</dbReference>
<evidence type="ECO:0000256" key="5">
    <source>
        <dbReference type="ARBA" id="ARBA00022676"/>
    </source>
</evidence>
<keyword evidence="6 16" id="KW-0808">Transferase</keyword>
<keyword evidence="7 12" id="KW-0812">Transmembrane</keyword>
<keyword evidence="17" id="KW-1185">Reference proteome</keyword>
<comment type="subcellular location">
    <subcellularLocation>
        <location evidence="2">Cell membrane</location>
        <topology evidence="2">Multi-pass membrane protein</topology>
    </subcellularLocation>
</comment>
<dbReference type="Pfam" id="PF17689">
    <property type="entry name" value="Arabino_trans_N"/>
    <property type="match status" value="1"/>
</dbReference>
<dbReference type="Proteomes" id="UP000183642">
    <property type="component" value="Unassembled WGS sequence"/>
</dbReference>
<evidence type="ECO:0000259" key="15">
    <source>
        <dbReference type="Pfam" id="PF17689"/>
    </source>
</evidence>
<feature type="transmembrane region" description="Helical" evidence="12">
    <location>
        <begin position="387"/>
        <end position="404"/>
    </location>
</feature>
<feature type="transmembrane region" description="Helical" evidence="12">
    <location>
        <begin position="323"/>
        <end position="343"/>
    </location>
</feature>
<dbReference type="RefSeq" id="WP_143108112.1">
    <property type="nucleotide sequence ID" value="NZ_FOWE01000004.1"/>
</dbReference>
<protein>
    <submittedName>
        <fullName evidence="16">Arabinosyltransferase C</fullName>
    </submittedName>
</protein>
<dbReference type="GO" id="GO:0071766">
    <property type="term" value="P:Actinobacterium-type cell wall biogenesis"/>
    <property type="evidence" value="ECO:0007669"/>
    <property type="project" value="InterPro"/>
</dbReference>
<organism evidence="16 17">
    <name type="scientific">Geodermatophilus obscurus</name>
    <dbReference type="NCBI Taxonomy" id="1861"/>
    <lineage>
        <taxon>Bacteria</taxon>
        <taxon>Bacillati</taxon>
        <taxon>Actinomycetota</taxon>
        <taxon>Actinomycetes</taxon>
        <taxon>Geodermatophilales</taxon>
        <taxon>Geodermatophilaceae</taxon>
        <taxon>Geodermatophilus</taxon>
    </lineage>
</organism>
<dbReference type="GO" id="GO:0005886">
    <property type="term" value="C:plasma membrane"/>
    <property type="evidence" value="ECO:0007669"/>
    <property type="project" value="UniProtKB-SubCell"/>
</dbReference>
<feature type="transmembrane region" description="Helical" evidence="12">
    <location>
        <begin position="213"/>
        <end position="232"/>
    </location>
</feature>
<dbReference type="OrthoDB" id="4668961at2"/>
<proteinExistence type="inferred from homology"/>
<feature type="domain" description="Arabinofuranosyltransferase central" evidence="13">
    <location>
        <begin position="207"/>
        <end position="668"/>
    </location>
</feature>
<feature type="transmembrane region" description="Helical" evidence="12">
    <location>
        <begin position="432"/>
        <end position="451"/>
    </location>
</feature>
<evidence type="ECO:0000256" key="11">
    <source>
        <dbReference type="SAM" id="MobiDB-lite"/>
    </source>
</evidence>
<comment type="similarity">
    <text evidence="3">Belongs to the emb family.</text>
</comment>
<evidence type="ECO:0000256" key="10">
    <source>
        <dbReference type="ARBA" id="ARBA00023316"/>
    </source>
</evidence>
<comment type="function">
    <text evidence="1">Arabinosyl transferase responsible for the polymerization of arabinose into the arabinan of arabinogalactan.</text>
</comment>
<feature type="transmembrane region" description="Helical" evidence="12">
    <location>
        <begin position="686"/>
        <end position="712"/>
    </location>
</feature>
<evidence type="ECO:0000256" key="9">
    <source>
        <dbReference type="ARBA" id="ARBA00023136"/>
    </source>
</evidence>
<evidence type="ECO:0000256" key="1">
    <source>
        <dbReference type="ARBA" id="ARBA00003001"/>
    </source>
</evidence>
<feature type="transmembrane region" description="Helical" evidence="12">
    <location>
        <begin position="657"/>
        <end position="674"/>
    </location>
</feature>
<dbReference type="Pfam" id="PF14896">
    <property type="entry name" value="Arabino_trans_C"/>
    <property type="match status" value="1"/>
</dbReference>
<dbReference type="Pfam" id="PF04602">
    <property type="entry name" value="Arabinose_trans"/>
    <property type="match status" value="1"/>
</dbReference>
<feature type="transmembrane region" description="Helical" evidence="12">
    <location>
        <begin position="458"/>
        <end position="476"/>
    </location>
</feature>
<evidence type="ECO:0000259" key="13">
    <source>
        <dbReference type="Pfam" id="PF04602"/>
    </source>
</evidence>
<feature type="transmembrane region" description="Helical" evidence="12">
    <location>
        <begin position="518"/>
        <end position="539"/>
    </location>
</feature>